<keyword evidence="2" id="KW-1133">Transmembrane helix</keyword>
<evidence type="ECO:0000256" key="1">
    <source>
        <dbReference type="SAM" id="MobiDB-lite"/>
    </source>
</evidence>
<evidence type="ECO:0000256" key="2">
    <source>
        <dbReference type="SAM" id="Phobius"/>
    </source>
</evidence>
<dbReference type="Proteomes" id="UP001141327">
    <property type="component" value="Unassembled WGS sequence"/>
</dbReference>
<keyword evidence="2" id="KW-0472">Membrane</keyword>
<sequence>MTDWKALYQTVSELADKHIVTPLSSLYPILFIAQCAFVIDMYREKRHNSFFLEFLTVVGGSTLVSTIITHEVPAWLNVETYLFVFGAVYLAFVFGAGIFYRYLRPIGFHLNLLAVSHIVINNLIRVSSGNHKFKSLLMIMLVTAFLAGAAPVLLPLEFSGKPMRRLQFLQVSVTTWVTAFMYMAFTNPHLLVGPIPDEWIAKAAVYVPRLAELTALKTPIAAPLVPTALLRKSIPWMAAAMATVVGMLGGLRQEEEETEQKEPQPLHRDEDLPQEAEAAAATQAAATAAAGRAAESRSSTKKRAAH</sequence>
<organism evidence="3 4">
    <name type="scientific">Paratrimastix pyriformis</name>
    <dbReference type="NCBI Taxonomy" id="342808"/>
    <lineage>
        <taxon>Eukaryota</taxon>
        <taxon>Metamonada</taxon>
        <taxon>Preaxostyla</taxon>
        <taxon>Paratrimastigidae</taxon>
        <taxon>Paratrimastix</taxon>
    </lineage>
</organism>
<feature type="transmembrane region" description="Helical" evidence="2">
    <location>
        <begin position="106"/>
        <end position="124"/>
    </location>
</feature>
<feature type="transmembrane region" description="Helical" evidence="2">
    <location>
        <begin position="51"/>
        <end position="68"/>
    </location>
</feature>
<name>A0ABQ8UL78_9EUKA</name>
<feature type="transmembrane region" description="Helical" evidence="2">
    <location>
        <begin position="233"/>
        <end position="251"/>
    </location>
</feature>
<feature type="transmembrane region" description="Helical" evidence="2">
    <location>
        <begin position="136"/>
        <end position="156"/>
    </location>
</feature>
<protein>
    <submittedName>
        <fullName evidence="3">Uncharacterized protein</fullName>
    </submittedName>
</protein>
<keyword evidence="2" id="KW-0812">Transmembrane</keyword>
<accession>A0ABQ8UL78</accession>
<comment type="caution">
    <text evidence="3">The sequence shown here is derived from an EMBL/GenBank/DDBJ whole genome shotgun (WGS) entry which is preliminary data.</text>
</comment>
<gene>
    <name evidence="3" type="ORF">PAPYR_4028</name>
</gene>
<feature type="region of interest" description="Disordered" evidence="1">
    <location>
        <begin position="253"/>
        <end position="306"/>
    </location>
</feature>
<feature type="transmembrane region" description="Helical" evidence="2">
    <location>
        <begin position="20"/>
        <end position="39"/>
    </location>
</feature>
<dbReference type="EMBL" id="JAPMOS010000016">
    <property type="protein sequence ID" value="KAJ4459956.1"/>
    <property type="molecule type" value="Genomic_DNA"/>
</dbReference>
<feature type="transmembrane region" description="Helical" evidence="2">
    <location>
        <begin position="80"/>
        <end position="99"/>
    </location>
</feature>
<evidence type="ECO:0000313" key="3">
    <source>
        <dbReference type="EMBL" id="KAJ4459956.1"/>
    </source>
</evidence>
<feature type="transmembrane region" description="Helical" evidence="2">
    <location>
        <begin position="168"/>
        <end position="185"/>
    </location>
</feature>
<evidence type="ECO:0000313" key="4">
    <source>
        <dbReference type="Proteomes" id="UP001141327"/>
    </source>
</evidence>
<reference evidence="3" key="1">
    <citation type="journal article" date="2022" name="bioRxiv">
        <title>Genomics of Preaxostyla Flagellates Illuminates Evolutionary Transitions and the Path Towards Mitochondrial Loss.</title>
        <authorList>
            <person name="Novak L.V.F."/>
            <person name="Treitli S.C."/>
            <person name="Pyrih J."/>
            <person name="Halakuc P."/>
            <person name="Pipaliya S.V."/>
            <person name="Vacek V."/>
            <person name="Brzon O."/>
            <person name="Soukal P."/>
            <person name="Eme L."/>
            <person name="Dacks J.B."/>
            <person name="Karnkowska A."/>
            <person name="Elias M."/>
            <person name="Hampl V."/>
        </authorList>
    </citation>
    <scope>NUCLEOTIDE SEQUENCE</scope>
    <source>
        <strain evidence="3">RCP-MX</strain>
    </source>
</reference>
<proteinExistence type="predicted"/>
<keyword evidence="4" id="KW-1185">Reference proteome</keyword>
<feature type="compositionally biased region" description="Basic and acidic residues" evidence="1">
    <location>
        <begin position="260"/>
        <end position="271"/>
    </location>
</feature>
<feature type="compositionally biased region" description="Low complexity" evidence="1">
    <location>
        <begin position="275"/>
        <end position="297"/>
    </location>
</feature>